<feature type="transmembrane region" description="Helical" evidence="1">
    <location>
        <begin position="45"/>
        <end position="65"/>
    </location>
</feature>
<dbReference type="RefSeq" id="WP_018372566.1">
    <property type="nucleotide sequence ID" value="NZ_LT906439.1"/>
</dbReference>
<name>A0A239SQ06_9STRE</name>
<sequence>MSDHIFLALFTGIFYGLLRYFAYLTKDRESHQDKGTLNELFVGRLAFWLGGPILLFFIVDIVRIQTASKPMYWLVALFIMGSVLIILIGVEVVYRKFK</sequence>
<keyword evidence="1" id="KW-1133">Transmembrane helix</keyword>
<dbReference type="AlphaFoldDB" id="A0A239SQ06"/>
<dbReference type="Proteomes" id="UP000215185">
    <property type="component" value="Chromosome 1"/>
</dbReference>
<dbReference type="EMBL" id="LT906439">
    <property type="protein sequence ID" value="SNU87487.1"/>
    <property type="molecule type" value="Genomic_DNA"/>
</dbReference>
<proteinExistence type="predicted"/>
<evidence type="ECO:0000313" key="3">
    <source>
        <dbReference type="Proteomes" id="UP000215185"/>
    </source>
</evidence>
<feature type="transmembrane region" description="Helical" evidence="1">
    <location>
        <begin position="6"/>
        <end position="24"/>
    </location>
</feature>
<protein>
    <submittedName>
        <fullName evidence="2">Uncharacterized protein</fullName>
    </submittedName>
</protein>
<keyword evidence="1" id="KW-0812">Transmembrane</keyword>
<accession>A0A239SQ06</accession>
<keyword evidence="1" id="KW-0472">Membrane</keyword>
<keyword evidence="3" id="KW-1185">Reference proteome</keyword>
<dbReference type="STRING" id="1123308.GCA_000380085_00013"/>
<organism evidence="2 3">
    <name type="scientific">Streptococcus merionis</name>
    <dbReference type="NCBI Taxonomy" id="400065"/>
    <lineage>
        <taxon>Bacteria</taxon>
        <taxon>Bacillati</taxon>
        <taxon>Bacillota</taxon>
        <taxon>Bacilli</taxon>
        <taxon>Lactobacillales</taxon>
        <taxon>Streptococcaceae</taxon>
        <taxon>Streptococcus</taxon>
    </lineage>
</organism>
<evidence type="ECO:0000313" key="2">
    <source>
        <dbReference type="EMBL" id="SNU87487.1"/>
    </source>
</evidence>
<dbReference type="KEGG" id="smen:SAMEA4412692_0668"/>
<feature type="transmembrane region" description="Helical" evidence="1">
    <location>
        <begin position="71"/>
        <end position="94"/>
    </location>
</feature>
<gene>
    <name evidence="2" type="ORF">SAMEA4412692_00668</name>
</gene>
<evidence type="ECO:0000256" key="1">
    <source>
        <dbReference type="SAM" id="Phobius"/>
    </source>
</evidence>
<reference evidence="2 3" key="1">
    <citation type="submission" date="2017-06" db="EMBL/GenBank/DDBJ databases">
        <authorList>
            <consortium name="Pathogen Informatics"/>
        </authorList>
    </citation>
    <scope>NUCLEOTIDE SEQUENCE [LARGE SCALE GENOMIC DNA]</scope>
    <source>
        <strain evidence="2 3">NCTC13788</strain>
    </source>
</reference>